<dbReference type="Gene3D" id="3.30.565.10">
    <property type="entry name" value="Histidine kinase-like ATPase, C-terminal domain"/>
    <property type="match status" value="1"/>
</dbReference>
<keyword evidence="3" id="KW-0808">Transferase</keyword>
<feature type="transmembrane region" description="Helical" evidence="6">
    <location>
        <begin position="36"/>
        <end position="55"/>
    </location>
</feature>
<evidence type="ECO:0000256" key="6">
    <source>
        <dbReference type="SAM" id="Phobius"/>
    </source>
</evidence>
<name>A0A410WX00_9BACL</name>
<sequence length="468" mass="53742">MRMKRTGRLAGAGFTTVVGIMFFLYYYFVIEEAWEMQAAGAVVCTVIAYFLGGFYDRARYYAAELNLINEELHISREQLRRIDERYSALQASLDNFSHDLFGIMKIAELEARLLAEVKLIFQIDCVSLIETQAGHPSCSVKTGTGKVPRAVLNKIRQHQGQQLSIGEVFEYEEGSFLKIGEFKGRTFWLIFGELTDSMRLPVKRIWLKTLIRYVNVVYENLIVIEDLSAELKRTMEEQETPPWLLRLFFSLSEHERKRLSQDLHDAALQEQIIWYRKLEQLRTSGLGPDELKEGLAQIGDGLLDVMYQIRLTCNELRPPFLKEWGLVQALEALFDHIQLHADFTIYFEAEHFRDYLNDEQRIAVYRITQELMSNAMKHSKADEVHVILTGGKQNLLLSYRDNGVGTKTREQADNGFGSMGIYGMQQRVRSLQGEIQCVSDKSGLKMQVSIPLKPVLHVIPPHGTFVSV</sequence>
<dbReference type="Pfam" id="PF02518">
    <property type="entry name" value="HATPase_c"/>
    <property type="match status" value="1"/>
</dbReference>
<protein>
    <recommendedName>
        <fullName evidence="2">histidine kinase</fullName>
        <ecNumber evidence="2">2.7.13.3</ecNumber>
    </recommendedName>
</protein>
<accession>A0A410WX00</accession>
<evidence type="ECO:0000256" key="3">
    <source>
        <dbReference type="ARBA" id="ARBA00022679"/>
    </source>
</evidence>
<dbReference type="InterPro" id="IPR050482">
    <property type="entry name" value="Sensor_HK_TwoCompSys"/>
</dbReference>
<reference evidence="8 9" key="1">
    <citation type="submission" date="2018-01" db="EMBL/GenBank/DDBJ databases">
        <title>The whole genome sequencing and assembly of Paenibacillus chitinolyticus KCCM 41400 strain.</title>
        <authorList>
            <person name="Kim J.-Y."/>
            <person name="Park M.-K."/>
            <person name="Lee Y.-J."/>
            <person name="Yi H."/>
            <person name="Bahn Y.-S."/>
            <person name="Kim J.F."/>
            <person name="Lee D.-W."/>
        </authorList>
    </citation>
    <scope>NUCLEOTIDE SEQUENCE [LARGE SCALE GENOMIC DNA]</scope>
    <source>
        <strain evidence="8 9">KCCM 41400</strain>
    </source>
</reference>
<dbReference type="CDD" id="cd16917">
    <property type="entry name" value="HATPase_UhpB-NarQ-NarX-like"/>
    <property type="match status" value="1"/>
</dbReference>
<evidence type="ECO:0000313" key="8">
    <source>
        <dbReference type="EMBL" id="QAV18761.1"/>
    </source>
</evidence>
<proteinExistence type="predicted"/>
<dbReference type="GO" id="GO:0000155">
    <property type="term" value="F:phosphorelay sensor kinase activity"/>
    <property type="evidence" value="ECO:0007669"/>
    <property type="project" value="InterPro"/>
</dbReference>
<evidence type="ECO:0000256" key="1">
    <source>
        <dbReference type="ARBA" id="ARBA00000085"/>
    </source>
</evidence>
<organism evidence="8 9">
    <name type="scientific">Paenibacillus chitinolyticus</name>
    <dbReference type="NCBI Taxonomy" id="79263"/>
    <lineage>
        <taxon>Bacteria</taxon>
        <taxon>Bacillati</taxon>
        <taxon>Bacillota</taxon>
        <taxon>Bacilli</taxon>
        <taxon>Bacillales</taxon>
        <taxon>Paenibacillaceae</taxon>
        <taxon>Paenibacillus</taxon>
    </lineage>
</organism>
<dbReference type="Pfam" id="PF07730">
    <property type="entry name" value="HisKA_3"/>
    <property type="match status" value="1"/>
</dbReference>
<dbReference type="AlphaFoldDB" id="A0A410WX00"/>
<keyword evidence="6" id="KW-0472">Membrane</keyword>
<evidence type="ECO:0000256" key="4">
    <source>
        <dbReference type="ARBA" id="ARBA00022777"/>
    </source>
</evidence>
<evidence type="ECO:0000256" key="5">
    <source>
        <dbReference type="ARBA" id="ARBA00023012"/>
    </source>
</evidence>
<evidence type="ECO:0000256" key="2">
    <source>
        <dbReference type="ARBA" id="ARBA00012438"/>
    </source>
</evidence>
<dbReference type="PANTHER" id="PTHR24421">
    <property type="entry name" value="NITRATE/NITRITE SENSOR PROTEIN NARX-RELATED"/>
    <property type="match status" value="1"/>
</dbReference>
<dbReference type="SUPFAM" id="SSF55874">
    <property type="entry name" value="ATPase domain of HSP90 chaperone/DNA topoisomerase II/histidine kinase"/>
    <property type="match status" value="1"/>
</dbReference>
<gene>
    <name evidence="8" type="ORF">PC41400_14175</name>
</gene>
<feature type="transmembrane region" description="Helical" evidence="6">
    <location>
        <begin position="12"/>
        <end position="30"/>
    </location>
</feature>
<keyword evidence="5" id="KW-0902">Two-component regulatory system</keyword>
<comment type="catalytic activity">
    <reaction evidence="1">
        <text>ATP + protein L-histidine = ADP + protein N-phospho-L-histidine.</text>
        <dbReference type="EC" id="2.7.13.3"/>
    </reaction>
</comment>
<dbReference type="KEGG" id="pchi:PC41400_14175"/>
<keyword evidence="6" id="KW-0812">Transmembrane</keyword>
<dbReference type="PANTHER" id="PTHR24421:SF60">
    <property type="entry name" value="SENSOR HISTIDINE KINASE COMP"/>
    <property type="match status" value="1"/>
</dbReference>
<dbReference type="InterPro" id="IPR003594">
    <property type="entry name" value="HATPase_dom"/>
</dbReference>
<dbReference type="SMART" id="SM00387">
    <property type="entry name" value="HATPase_c"/>
    <property type="match status" value="1"/>
</dbReference>
<dbReference type="GO" id="GO:0046983">
    <property type="term" value="F:protein dimerization activity"/>
    <property type="evidence" value="ECO:0007669"/>
    <property type="project" value="InterPro"/>
</dbReference>
<dbReference type="EMBL" id="CP026520">
    <property type="protein sequence ID" value="QAV18761.1"/>
    <property type="molecule type" value="Genomic_DNA"/>
</dbReference>
<dbReference type="EC" id="2.7.13.3" evidence="2"/>
<feature type="domain" description="Histidine kinase/HSP90-like ATPase" evidence="7">
    <location>
        <begin position="359"/>
        <end position="454"/>
    </location>
</feature>
<dbReference type="InterPro" id="IPR036890">
    <property type="entry name" value="HATPase_C_sf"/>
</dbReference>
<keyword evidence="4 8" id="KW-0418">Kinase</keyword>
<keyword evidence="6" id="KW-1133">Transmembrane helix</keyword>
<dbReference type="Proteomes" id="UP000288943">
    <property type="component" value="Chromosome"/>
</dbReference>
<dbReference type="GO" id="GO:0016020">
    <property type="term" value="C:membrane"/>
    <property type="evidence" value="ECO:0007669"/>
    <property type="project" value="InterPro"/>
</dbReference>
<dbReference type="OrthoDB" id="9781904at2"/>
<evidence type="ECO:0000259" key="7">
    <source>
        <dbReference type="SMART" id="SM00387"/>
    </source>
</evidence>
<dbReference type="InterPro" id="IPR011712">
    <property type="entry name" value="Sig_transdc_His_kin_sub3_dim/P"/>
</dbReference>
<evidence type="ECO:0000313" key="9">
    <source>
        <dbReference type="Proteomes" id="UP000288943"/>
    </source>
</evidence>